<reference evidence="1 2" key="1">
    <citation type="submission" date="2018-11" db="EMBL/GenBank/DDBJ databases">
        <authorList>
            <consortium name="Pathogen Informatics"/>
        </authorList>
    </citation>
    <scope>NUCLEOTIDE SEQUENCE [LARGE SCALE GENOMIC DNA]</scope>
</reference>
<protein>
    <submittedName>
        <fullName evidence="1">Uncharacterized protein</fullName>
    </submittedName>
</protein>
<dbReference type="AlphaFoldDB" id="A0A3P7QSM0"/>
<evidence type="ECO:0000313" key="2">
    <source>
        <dbReference type="Proteomes" id="UP000271889"/>
    </source>
</evidence>
<accession>A0A3P7QSM0</accession>
<organism evidence="1 2">
    <name type="scientific">Cylicostephanus goldi</name>
    <name type="common">Nematode worm</name>
    <dbReference type="NCBI Taxonomy" id="71465"/>
    <lineage>
        <taxon>Eukaryota</taxon>
        <taxon>Metazoa</taxon>
        <taxon>Ecdysozoa</taxon>
        <taxon>Nematoda</taxon>
        <taxon>Chromadorea</taxon>
        <taxon>Rhabditida</taxon>
        <taxon>Rhabditina</taxon>
        <taxon>Rhabditomorpha</taxon>
        <taxon>Strongyloidea</taxon>
        <taxon>Strongylidae</taxon>
        <taxon>Cylicostephanus</taxon>
    </lineage>
</organism>
<proteinExistence type="predicted"/>
<evidence type="ECO:0000313" key="1">
    <source>
        <dbReference type="EMBL" id="VDN34822.1"/>
    </source>
</evidence>
<gene>
    <name evidence="1" type="ORF">CGOC_LOCUS12751</name>
</gene>
<dbReference type="EMBL" id="UYRV01125476">
    <property type="protein sequence ID" value="VDN34822.1"/>
    <property type="molecule type" value="Genomic_DNA"/>
</dbReference>
<keyword evidence="2" id="KW-1185">Reference proteome</keyword>
<dbReference type="Proteomes" id="UP000271889">
    <property type="component" value="Unassembled WGS sequence"/>
</dbReference>
<name>A0A3P7QSM0_CYLGO</name>
<sequence length="107" mass="12261">MGRKGTRQSLSPSARPSPRIRTSVVVVFVAGPPPQCHDFWPIQSLAFCACPILLMDLLWYQLRWLFRSVLLPSGSDYTRESRAGRRRLIYSANSTDLSYMWPCLNRS</sequence>